<keyword evidence="3" id="KW-0378">Hydrolase</keyword>
<dbReference type="InterPro" id="IPR036412">
    <property type="entry name" value="HAD-like_sf"/>
</dbReference>
<gene>
    <name evidence="6" type="ORF">CKF58_03420</name>
</gene>
<reference evidence="6 7" key="1">
    <citation type="submission" date="2017-08" db="EMBL/GenBank/DDBJ databases">
        <title>Reclassification of Bisgaard taxon 37 and 44.</title>
        <authorList>
            <person name="Christensen H."/>
        </authorList>
    </citation>
    <scope>NUCLEOTIDE SEQUENCE [LARGE SCALE GENOMIC DNA]</scope>
    <source>
        <strain evidence="6 7">111</strain>
    </source>
</reference>
<evidence type="ECO:0000256" key="4">
    <source>
        <dbReference type="ARBA" id="ARBA00022842"/>
    </source>
</evidence>
<dbReference type="Gene3D" id="3.30.1240.10">
    <property type="match status" value="1"/>
</dbReference>
<dbReference type="InterPro" id="IPR000150">
    <property type="entry name" value="Cof"/>
</dbReference>
<dbReference type="OrthoDB" id="9781413at2"/>
<dbReference type="Gene3D" id="3.40.50.1000">
    <property type="entry name" value="HAD superfamily/HAD-like"/>
    <property type="match status" value="1"/>
</dbReference>
<dbReference type="SUPFAM" id="SSF56784">
    <property type="entry name" value="HAD-like"/>
    <property type="match status" value="1"/>
</dbReference>
<evidence type="ECO:0000256" key="1">
    <source>
        <dbReference type="ARBA" id="ARBA00001946"/>
    </source>
</evidence>
<keyword evidence="7" id="KW-1185">Reference proteome</keyword>
<proteinExistence type="inferred from homology"/>
<evidence type="ECO:0000313" key="7">
    <source>
        <dbReference type="Proteomes" id="UP000265916"/>
    </source>
</evidence>
<evidence type="ECO:0000256" key="5">
    <source>
        <dbReference type="ARBA" id="ARBA00034778"/>
    </source>
</evidence>
<name>A0A3A1YQV8_9GAMM</name>
<organism evidence="6 7">
    <name type="scientific">Psittacicella hinzii</name>
    <dbReference type="NCBI Taxonomy" id="2028575"/>
    <lineage>
        <taxon>Bacteria</taxon>
        <taxon>Pseudomonadati</taxon>
        <taxon>Pseudomonadota</taxon>
        <taxon>Gammaproteobacteria</taxon>
        <taxon>Pasteurellales</taxon>
        <taxon>Psittacicellaceae</taxon>
        <taxon>Psittacicella</taxon>
    </lineage>
</organism>
<evidence type="ECO:0000256" key="3">
    <source>
        <dbReference type="ARBA" id="ARBA00022801"/>
    </source>
</evidence>
<dbReference type="PANTHER" id="PTHR47267:SF4">
    <property type="entry name" value="PYRIDOXAL PHOSPHATE PHOSPHATASE YIGL"/>
    <property type="match status" value="1"/>
</dbReference>
<dbReference type="NCBIfam" id="TIGR00099">
    <property type="entry name" value="Cof-subfamily"/>
    <property type="match status" value="1"/>
</dbReference>
<dbReference type="AlphaFoldDB" id="A0A3A1YQV8"/>
<keyword evidence="4" id="KW-0460">Magnesium</keyword>
<protein>
    <submittedName>
        <fullName evidence="6">Uncharacterized protein</fullName>
    </submittedName>
</protein>
<keyword evidence="2" id="KW-0479">Metal-binding</keyword>
<dbReference type="GO" id="GO:0000287">
    <property type="term" value="F:magnesium ion binding"/>
    <property type="evidence" value="ECO:0007669"/>
    <property type="project" value="UniProtKB-ARBA"/>
</dbReference>
<comment type="caution">
    <text evidence="6">The sequence shown here is derived from an EMBL/GenBank/DDBJ whole genome shotgun (WGS) entry which is preliminary data.</text>
</comment>
<sequence>MSLNLTQLDLSTIKVVAVDLDGTSLNDAHQLDPYTVKVYNALMAKGIKLIVATGRGVNDVAMLAPLTPEYALITYNGSIIAKPSDLNYCRTLDPTAIKAICDYPYDQDLFVNFYTKDLWFVNQNQEELARFYSSSGSKFSYKSASHMIHEPIVKVFIVDPTYEHDRLAKIAQDLTSQIGTHVEAVFSGTYSLDFTAVKVNKLTAIQAYLDTLGLTADNLIAFGDSMNDYAMLTGAKYGFYLSNTPEFIKQQIQPHTNCIAIGSYQDLATAKTLNQLFNLGCDA</sequence>
<comment type="cofactor">
    <cofactor evidence="1">
        <name>Mg(2+)</name>
        <dbReference type="ChEBI" id="CHEBI:18420"/>
    </cofactor>
</comment>
<dbReference type="SFLD" id="SFLDG01140">
    <property type="entry name" value="C2.B:_Phosphomannomutase_and_P"/>
    <property type="match status" value="1"/>
</dbReference>
<dbReference type="NCBIfam" id="TIGR01484">
    <property type="entry name" value="HAD-SF-IIB"/>
    <property type="match status" value="1"/>
</dbReference>
<dbReference type="InterPro" id="IPR023214">
    <property type="entry name" value="HAD_sf"/>
</dbReference>
<accession>A0A3A1YQV8</accession>
<dbReference type="GO" id="GO:0016791">
    <property type="term" value="F:phosphatase activity"/>
    <property type="evidence" value="ECO:0007669"/>
    <property type="project" value="UniProtKB-ARBA"/>
</dbReference>
<dbReference type="SFLD" id="SFLDS00003">
    <property type="entry name" value="Haloacid_Dehalogenase"/>
    <property type="match status" value="1"/>
</dbReference>
<dbReference type="Pfam" id="PF08282">
    <property type="entry name" value="Hydrolase_3"/>
    <property type="match status" value="1"/>
</dbReference>
<dbReference type="PANTHER" id="PTHR47267">
    <property type="match status" value="1"/>
</dbReference>
<comment type="similarity">
    <text evidence="5">Belongs to the HAD-like hydrolase superfamily. Cof family.</text>
</comment>
<dbReference type="RefSeq" id="WP_119530985.1">
    <property type="nucleotide sequence ID" value="NZ_JBHSSP010000006.1"/>
</dbReference>
<dbReference type="Proteomes" id="UP000265916">
    <property type="component" value="Unassembled WGS sequence"/>
</dbReference>
<evidence type="ECO:0000313" key="6">
    <source>
        <dbReference type="EMBL" id="RIY38774.1"/>
    </source>
</evidence>
<evidence type="ECO:0000256" key="2">
    <source>
        <dbReference type="ARBA" id="ARBA00022723"/>
    </source>
</evidence>
<dbReference type="EMBL" id="NRJG01000053">
    <property type="protein sequence ID" value="RIY38774.1"/>
    <property type="molecule type" value="Genomic_DNA"/>
</dbReference>
<dbReference type="InterPro" id="IPR006379">
    <property type="entry name" value="HAD-SF_hydro_IIB"/>
</dbReference>